<feature type="region of interest" description="Disordered" evidence="1">
    <location>
        <begin position="156"/>
        <end position="184"/>
    </location>
</feature>
<dbReference type="KEGG" id="gog:C1280_16055"/>
<name>A0A2Z3GX61_9BACT</name>
<evidence type="ECO:0000256" key="2">
    <source>
        <dbReference type="SAM" id="Phobius"/>
    </source>
</evidence>
<accession>A0A2Z3GX61</accession>
<dbReference type="Pfam" id="PF07119">
    <property type="entry name" value="DUF1375"/>
    <property type="match status" value="1"/>
</dbReference>
<keyword evidence="3" id="KW-0449">Lipoprotein</keyword>
<keyword evidence="2" id="KW-0472">Membrane</keyword>
<protein>
    <submittedName>
        <fullName evidence="3">YceK/YidQ family lipoprotein</fullName>
    </submittedName>
</protein>
<evidence type="ECO:0000313" key="3">
    <source>
        <dbReference type="EMBL" id="AWM38353.1"/>
    </source>
</evidence>
<organism evidence="3 4">
    <name type="scientific">Gemmata obscuriglobus</name>
    <dbReference type="NCBI Taxonomy" id="114"/>
    <lineage>
        <taxon>Bacteria</taxon>
        <taxon>Pseudomonadati</taxon>
        <taxon>Planctomycetota</taxon>
        <taxon>Planctomycetia</taxon>
        <taxon>Gemmatales</taxon>
        <taxon>Gemmataceae</taxon>
        <taxon>Gemmata</taxon>
    </lineage>
</organism>
<gene>
    <name evidence="3" type="ORF">C1280_16055</name>
</gene>
<sequence>MGLIFSLHARNSLLLSPLAPTSGGREMAFRAICIVLLLSTVFVTGCGTIANTVISRSEELKDPFGGVHRDLHCIRKAANGEGGLRAHGSSEPEPYPKLAVMLLCAVDLPFSLVGDVVMWPYTVAYNYVNQPVPTVPVTSAVPYPGLAAPPLTPAPAAPPAMLPMTAPAPSAGLPPGTNKLSKGP</sequence>
<dbReference type="EMBL" id="CP025958">
    <property type="protein sequence ID" value="AWM38353.1"/>
    <property type="molecule type" value="Genomic_DNA"/>
</dbReference>
<keyword evidence="2" id="KW-0812">Transmembrane</keyword>
<dbReference type="RefSeq" id="WP_010040735.1">
    <property type="nucleotide sequence ID" value="NZ_CP025958.1"/>
</dbReference>
<dbReference type="AlphaFoldDB" id="A0A2Z3GX61"/>
<evidence type="ECO:0000256" key="1">
    <source>
        <dbReference type="SAM" id="MobiDB-lite"/>
    </source>
</evidence>
<feature type="transmembrane region" description="Helical" evidence="2">
    <location>
        <begin position="27"/>
        <end position="54"/>
    </location>
</feature>
<evidence type="ECO:0000313" key="4">
    <source>
        <dbReference type="Proteomes" id="UP000245802"/>
    </source>
</evidence>
<dbReference type="InterPro" id="IPR010780">
    <property type="entry name" value="DUF1375"/>
</dbReference>
<dbReference type="Proteomes" id="UP000245802">
    <property type="component" value="Chromosome"/>
</dbReference>
<proteinExistence type="predicted"/>
<keyword evidence="2" id="KW-1133">Transmembrane helix</keyword>
<keyword evidence="4" id="KW-1185">Reference proteome</keyword>
<reference evidence="3 4" key="1">
    <citation type="submission" date="2018-01" db="EMBL/GenBank/DDBJ databases">
        <title>G. obscuriglobus.</title>
        <authorList>
            <person name="Franke J."/>
            <person name="Blomberg W."/>
            <person name="Selmecki A."/>
        </authorList>
    </citation>
    <scope>NUCLEOTIDE SEQUENCE [LARGE SCALE GENOMIC DNA]</scope>
    <source>
        <strain evidence="3 4">DSM 5831</strain>
    </source>
</reference>
<dbReference type="OrthoDB" id="289062at2"/>